<comment type="caution">
    <text evidence="5">The sequence shown here is derived from an EMBL/GenBank/DDBJ whole genome shotgun (WGS) entry which is preliminary data.</text>
</comment>
<evidence type="ECO:0000256" key="3">
    <source>
        <dbReference type="ARBA" id="ARBA00047949"/>
    </source>
</evidence>
<comment type="catalytic activity">
    <reaction evidence="3">
        <text>2'-phospho-[ligated tRNA] + NAD(+) = mature tRNA + ADP-alpha-D-ribose 1'',2''-cyclic phosphate + nicotinamide</text>
        <dbReference type="Rhea" id="RHEA:23324"/>
        <dbReference type="Rhea" id="RHEA-COMP:11106"/>
        <dbReference type="Rhea" id="RHEA-COMP:11107"/>
        <dbReference type="ChEBI" id="CHEBI:17154"/>
        <dbReference type="ChEBI" id="CHEBI:57540"/>
        <dbReference type="ChEBI" id="CHEBI:76596"/>
        <dbReference type="ChEBI" id="CHEBI:82883"/>
        <dbReference type="ChEBI" id="CHEBI:85027"/>
        <dbReference type="EC" id="2.7.1.160"/>
    </reaction>
</comment>
<sequence>MSLHRGLSRLGYSGYRFLSSGTRTNARESPSHFAGDATRSHPHFGLASSRHLAWEDAGPSEYGAPSYVAEQEDNLYPDGRENTPHLDGQEVPPQESSHTAAQESPSSPAEQETVPHLPRNGTYLDGRALTTPRPSPEVKQRWKFPPTRMTRFTTQLNWVLRHGAMEMGVTIRPDGFARLSDIKECQRFRQYHHVTSEEFDLLLQQEGGRRFKLIRDFDVRTGTDSLWIRSIRGHSSKGLDPTVRRIKSLADLPVAVYPLYLQEWSYVERYGIRPSGDGFIHLIKTTLNENFAHATGSSFDVLIFLDVPKMLSLGIQIFVNPKGEVLTNGDGHKRLPPPLFERVVRVRVEKETLLESEPYSEYERWSAGMASTKKL</sequence>
<evidence type="ECO:0000313" key="5">
    <source>
        <dbReference type="EMBL" id="KAJ7780213.1"/>
    </source>
</evidence>
<evidence type="ECO:0000313" key="6">
    <source>
        <dbReference type="Proteomes" id="UP001215280"/>
    </source>
</evidence>
<reference evidence="5" key="1">
    <citation type="submission" date="2023-03" db="EMBL/GenBank/DDBJ databases">
        <title>Massive genome expansion in bonnet fungi (Mycena s.s.) driven by repeated elements and novel gene families across ecological guilds.</title>
        <authorList>
            <consortium name="Lawrence Berkeley National Laboratory"/>
            <person name="Harder C.B."/>
            <person name="Miyauchi S."/>
            <person name="Viragh M."/>
            <person name="Kuo A."/>
            <person name="Thoen E."/>
            <person name="Andreopoulos B."/>
            <person name="Lu D."/>
            <person name="Skrede I."/>
            <person name="Drula E."/>
            <person name="Henrissat B."/>
            <person name="Morin E."/>
            <person name="Kohler A."/>
            <person name="Barry K."/>
            <person name="LaButti K."/>
            <person name="Morin E."/>
            <person name="Salamov A."/>
            <person name="Lipzen A."/>
            <person name="Mereny Z."/>
            <person name="Hegedus B."/>
            <person name="Baldrian P."/>
            <person name="Stursova M."/>
            <person name="Weitz H."/>
            <person name="Taylor A."/>
            <person name="Grigoriev I.V."/>
            <person name="Nagy L.G."/>
            <person name="Martin F."/>
            <person name="Kauserud H."/>
        </authorList>
    </citation>
    <scope>NUCLEOTIDE SEQUENCE</scope>
    <source>
        <strain evidence="5">CBHHK188m</strain>
    </source>
</reference>
<dbReference type="GO" id="GO:0000215">
    <property type="term" value="F:tRNA 2'-phosphotransferase activity"/>
    <property type="evidence" value="ECO:0007669"/>
    <property type="project" value="UniProtKB-EC"/>
</dbReference>
<keyword evidence="6" id="KW-1185">Reference proteome</keyword>
<gene>
    <name evidence="5" type="ORF">DFH07DRAFT_794176</name>
</gene>
<dbReference type="Proteomes" id="UP001215280">
    <property type="component" value="Unassembled WGS sequence"/>
</dbReference>
<dbReference type="InterPro" id="IPR002745">
    <property type="entry name" value="Ptrans_KptA/Tpt1"/>
</dbReference>
<feature type="region of interest" description="Disordered" evidence="4">
    <location>
        <begin position="74"/>
        <end position="140"/>
    </location>
</feature>
<evidence type="ECO:0000256" key="4">
    <source>
        <dbReference type="SAM" id="MobiDB-lite"/>
    </source>
</evidence>
<proteinExistence type="predicted"/>
<dbReference type="InterPro" id="IPR042080">
    <property type="entry name" value="RNA_2'-PTrans_N"/>
</dbReference>
<accession>A0AAD7NYH6</accession>
<evidence type="ECO:0000256" key="1">
    <source>
        <dbReference type="ARBA" id="ARBA00003343"/>
    </source>
</evidence>
<organism evidence="5 6">
    <name type="scientific">Mycena maculata</name>
    <dbReference type="NCBI Taxonomy" id="230809"/>
    <lineage>
        <taxon>Eukaryota</taxon>
        <taxon>Fungi</taxon>
        <taxon>Dikarya</taxon>
        <taxon>Basidiomycota</taxon>
        <taxon>Agaricomycotina</taxon>
        <taxon>Agaricomycetes</taxon>
        <taxon>Agaricomycetidae</taxon>
        <taxon>Agaricales</taxon>
        <taxon>Marasmiineae</taxon>
        <taxon>Mycenaceae</taxon>
        <taxon>Mycena</taxon>
    </lineage>
</organism>
<dbReference type="GO" id="GO:0006388">
    <property type="term" value="P:tRNA splicing, via endonucleolytic cleavage and ligation"/>
    <property type="evidence" value="ECO:0007669"/>
    <property type="project" value="TreeGrafter"/>
</dbReference>
<dbReference type="PANTHER" id="PTHR12684">
    <property type="entry name" value="PUTATIVE PHOSPHOTRANSFERASE"/>
    <property type="match status" value="1"/>
</dbReference>
<evidence type="ECO:0000256" key="2">
    <source>
        <dbReference type="ARBA" id="ARBA00012007"/>
    </source>
</evidence>
<comment type="function">
    <text evidence="1">Catalyzes the last step of tRNA splicing, the transfer of the splice junction 2'-phosphate from ligated tRNA to NAD to produce ADP-ribose 1''-2'' cyclic phosphate.</text>
</comment>
<dbReference type="EMBL" id="JARJLG010000006">
    <property type="protein sequence ID" value="KAJ7780213.1"/>
    <property type="molecule type" value="Genomic_DNA"/>
</dbReference>
<name>A0AAD7NYH6_9AGAR</name>
<dbReference type="PANTHER" id="PTHR12684:SF2">
    <property type="entry name" value="TRNA 2'-PHOSPHOTRANSFERASE 1"/>
    <property type="match status" value="1"/>
</dbReference>
<protein>
    <recommendedName>
        <fullName evidence="2">2'-phosphotransferase</fullName>
        <ecNumber evidence="2">2.7.1.160</ecNumber>
    </recommendedName>
</protein>
<feature type="compositionally biased region" description="Basic and acidic residues" evidence="4">
    <location>
        <begin position="78"/>
        <end position="88"/>
    </location>
</feature>
<dbReference type="SUPFAM" id="SSF56399">
    <property type="entry name" value="ADP-ribosylation"/>
    <property type="match status" value="1"/>
</dbReference>
<dbReference type="Gene3D" id="1.10.10.970">
    <property type="entry name" value="RNA 2'-phosphotransferase, Tpt1/KptA family, N-terminal domain"/>
    <property type="match status" value="1"/>
</dbReference>
<feature type="compositionally biased region" description="Polar residues" evidence="4">
    <location>
        <begin position="94"/>
        <end position="110"/>
    </location>
</feature>
<dbReference type="AlphaFoldDB" id="A0AAD7NYH6"/>
<dbReference type="Pfam" id="PF01885">
    <property type="entry name" value="PTS_2-RNA"/>
    <property type="match status" value="1"/>
</dbReference>
<dbReference type="EC" id="2.7.1.160" evidence="2"/>